<sequence length="194" mass="22107">MKKLLLLCCLLLSFAATAQKSQKSKDKEKEKEERKQRYMIPQKDKDCAYISNVTKNTGEDSEANGTATRLAYRPYEELLTEINALRKMNNWADTTYQRRFNSLPAGGNLVVIMYRRGAQNADPSLLSITAKNKAGEEVYNKTPAAGTGRFWNRDLYKSERIIPFVKTETPQPLTVIITDSKLQQNFEYVVDPQG</sequence>
<dbReference type="RefSeq" id="WP_084446999.1">
    <property type="nucleotide sequence ID" value="NZ_FWWW01000087.1"/>
</dbReference>
<dbReference type="Proteomes" id="UP000192266">
    <property type="component" value="Unassembled WGS sequence"/>
</dbReference>
<dbReference type="AlphaFoldDB" id="A0A1W1W115"/>
<evidence type="ECO:0000313" key="2">
    <source>
        <dbReference type="EMBL" id="SMB98794.1"/>
    </source>
</evidence>
<evidence type="ECO:0000313" key="3">
    <source>
        <dbReference type="Proteomes" id="UP000192266"/>
    </source>
</evidence>
<reference evidence="2 3" key="1">
    <citation type="submission" date="2017-04" db="EMBL/GenBank/DDBJ databases">
        <authorList>
            <person name="Afonso C.L."/>
            <person name="Miller P.J."/>
            <person name="Scott M.A."/>
            <person name="Spackman E."/>
            <person name="Goraichik I."/>
            <person name="Dimitrov K.M."/>
            <person name="Suarez D.L."/>
            <person name="Swayne D.E."/>
        </authorList>
    </citation>
    <scope>NUCLEOTIDE SEQUENCE [LARGE SCALE GENOMIC DNA]</scope>
    <source>
        <strain evidence="2 3">DSM 11622</strain>
    </source>
</reference>
<gene>
    <name evidence="2" type="ORF">SAMN00120144_1792</name>
</gene>
<protein>
    <submittedName>
        <fullName evidence="2">Uncharacterized protein</fullName>
    </submittedName>
</protein>
<keyword evidence="3" id="KW-1185">Reference proteome</keyword>
<dbReference type="EMBL" id="FWWW01000087">
    <property type="protein sequence ID" value="SMB98794.1"/>
    <property type="molecule type" value="Genomic_DNA"/>
</dbReference>
<proteinExistence type="predicted"/>
<feature type="chain" id="PRO_5012980925" evidence="1">
    <location>
        <begin position="19"/>
        <end position="194"/>
    </location>
</feature>
<dbReference type="OrthoDB" id="875758at2"/>
<feature type="signal peptide" evidence="1">
    <location>
        <begin position="1"/>
        <end position="18"/>
    </location>
</feature>
<keyword evidence="1" id="KW-0732">Signal</keyword>
<organism evidence="2 3">
    <name type="scientific">Hymenobacter roseosalivarius DSM 11622</name>
    <dbReference type="NCBI Taxonomy" id="645990"/>
    <lineage>
        <taxon>Bacteria</taxon>
        <taxon>Pseudomonadati</taxon>
        <taxon>Bacteroidota</taxon>
        <taxon>Cytophagia</taxon>
        <taxon>Cytophagales</taxon>
        <taxon>Hymenobacteraceae</taxon>
        <taxon>Hymenobacter</taxon>
    </lineage>
</organism>
<name>A0A1W1W115_9BACT</name>
<accession>A0A1W1W115</accession>
<evidence type="ECO:0000256" key="1">
    <source>
        <dbReference type="SAM" id="SignalP"/>
    </source>
</evidence>